<dbReference type="STRING" id="519441.Smon_0801"/>
<dbReference type="Pfam" id="PF12146">
    <property type="entry name" value="Hydrolase_4"/>
    <property type="match status" value="1"/>
</dbReference>
<dbReference type="HOGENOM" id="CLU_026209_1_1_0"/>
<dbReference type="RefSeq" id="WP_012858821.1">
    <property type="nucleotide sequence ID" value="NC_013515.1"/>
</dbReference>
<dbReference type="KEGG" id="smf:Smon_0801"/>
<dbReference type="SUPFAM" id="SSF53474">
    <property type="entry name" value="alpha/beta-Hydrolases"/>
    <property type="match status" value="1"/>
</dbReference>
<sequence length="296" mass="34235">MKIVNKEYFESFDGLKIPYTSFESGNKKKILMLHGLYEYIDRYNEFAVKLNEAGYDVYILEYRGHGDLREGNVADFGDKGITGVLNDIKLFIKHKFSNIANDDIFLIGKGLGGLLTLYLQEDMQLKNSVLISVPIEKKFSIFLGRVITKMEMKFGLKNSFINKFMLKTLNRSFVKEGKSAWLNRDKEIVKAYLNDENYLKSASSRLYNNVLSFTAFVKKNIKKISENANIFIVFGTKDALVSETKLKKYMQKINNGKNNIKFLKVKKARHDILFELNKDTIIEEIIKYMDGINNEN</sequence>
<dbReference type="AlphaFoldDB" id="D1AY94"/>
<dbReference type="PANTHER" id="PTHR11614">
    <property type="entry name" value="PHOSPHOLIPASE-RELATED"/>
    <property type="match status" value="1"/>
</dbReference>
<dbReference type="GeneID" id="29673334"/>
<evidence type="ECO:0000313" key="2">
    <source>
        <dbReference type="EMBL" id="ACZ01270.1"/>
    </source>
</evidence>
<dbReference type="EMBL" id="CP001779">
    <property type="protein sequence ID" value="ACZ01270.1"/>
    <property type="molecule type" value="Genomic_DNA"/>
</dbReference>
<dbReference type="eggNOG" id="COG2267">
    <property type="taxonomic scope" value="Bacteria"/>
</dbReference>
<keyword evidence="3" id="KW-1185">Reference proteome</keyword>
<dbReference type="InterPro" id="IPR029058">
    <property type="entry name" value="AB_hydrolase_fold"/>
</dbReference>
<gene>
    <name evidence="2" type="ordered locus">Smon_0801</name>
</gene>
<feature type="domain" description="Serine aminopeptidase S33" evidence="1">
    <location>
        <begin position="27"/>
        <end position="276"/>
    </location>
</feature>
<dbReference type="InterPro" id="IPR022742">
    <property type="entry name" value="Hydrolase_4"/>
</dbReference>
<accession>D1AY94</accession>
<protein>
    <submittedName>
        <fullName evidence="2">Lysophospholipase-like protein</fullName>
    </submittedName>
</protein>
<dbReference type="OrthoDB" id="9806902at2"/>
<proteinExistence type="predicted"/>
<name>D1AY94_STRM9</name>
<evidence type="ECO:0000313" key="3">
    <source>
        <dbReference type="Proteomes" id="UP000002072"/>
    </source>
</evidence>
<dbReference type="InterPro" id="IPR051044">
    <property type="entry name" value="MAG_DAG_Lipase"/>
</dbReference>
<dbReference type="Proteomes" id="UP000002072">
    <property type="component" value="Chromosome"/>
</dbReference>
<dbReference type="Gene3D" id="3.40.50.1820">
    <property type="entry name" value="alpha/beta hydrolase"/>
    <property type="match status" value="1"/>
</dbReference>
<evidence type="ECO:0000259" key="1">
    <source>
        <dbReference type="Pfam" id="PF12146"/>
    </source>
</evidence>
<organism evidence="2 3">
    <name type="scientific">Streptobacillus moniliformis (strain ATCC 14647 / DSM 12112 / NCTC 10651 / 9901)</name>
    <dbReference type="NCBI Taxonomy" id="519441"/>
    <lineage>
        <taxon>Bacteria</taxon>
        <taxon>Fusobacteriati</taxon>
        <taxon>Fusobacteriota</taxon>
        <taxon>Fusobacteriia</taxon>
        <taxon>Fusobacteriales</taxon>
        <taxon>Leptotrichiaceae</taxon>
        <taxon>Streptobacillus</taxon>
    </lineage>
</organism>
<reference evidence="2 3" key="1">
    <citation type="journal article" date="2009" name="Stand. Genomic Sci.">
        <title>Complete genome sequence of Streptobacillus moniliformis type strain (9901T).</title>
        <authorList>
            <person name="Nolan M."/>
            <person name="Gronow S."/>
            <person name="Lapidus A."/>
            <person name="Ivanova N."/>
            <person name="Copeland A."/>
            <person name="Lucas S."/>
            <person name="Del Rio T.G."/>
            <person name="Chen F."/>
            <person name="Tice H."/>
            <person name="Pitluck S."/>
            <person name="Cheng J.F."/>
            <person name="Sims D."/>
            <person name="Meincke L."/>
            <person name="Bruce D."/>
            <person name="Goodwin L."/>
            <person name="Brettin T."/>
            <person name="Han C."/>
            <person name="Detter J.C."/>
            <person name="Ovchinikova G."/>
            <person name="Pati A."/>
            <person name="Mavromatis K."/>
            <person name="Mikhailova N."/>
            <person name="Chen A."/>
            <person name="Palaniappan K."/>
            <person name="Land M."/>
            <person name="Hauser L."/>
            <person name="Chang Y.J."/>
            <person name="Jeffries C.D."/>
            <person name="Rohde M."/>
            <person name="Sproer C."/>
            <person name="Goker M."/>
            <person name="Bristow J."/>
            <person name="Eisen J.A."/>
            <person name="Markowitz V."/>
            <person name="Hugenholtz P."/>
            <person name="Kyrpides N.C."/>
            <person name="Klenk H.P."/>
            <person name="Chain P."/>
        </authorList>
    </citation>
    <scope>NUCLEOTIDE SEQUENCE [LARGE SCALE GENOMIC DNA]</scope>
    <source>
        <strain evidence="3">ATCC 14647 / DSM 12112 / NCTC 10651 / 9901</strain>
    </source>
</reference>